<organism evidence="2 3">
    <name type="scientific">Planotetraspora thailandica</name>
    <dbReference type="NCBI Taxonomy" id="487172"/>
    <lineage>
        <taxon>Bacteria</taxon>
        <taxon>Bacillati</taxon>
        <taxon>Actinomycetota</taxon>
        <taxon>Actinomycetes</taxon>
        <taxon>Streptosporangiales</taxon>
        <taxon>Streptosporangiaceae</taxon>
        <taxon>Planotetraspora</taxon>
    </lineage>
</organism>
<feature type="region of interest" description="Disordered" evidence="1">
    <location>
        <begin position="187"/>
        <end position="223"/>
    </location>
</feature>
<dbReference type="PROSITE" id="PS51257">
    <property type="entry name" value="PROKAR_LIPOPROTEIN"/>
    <property type="match status" value="1"/>
</dbReference>
<reference evidence="2" key="1">
    <citation type="submission" date="2021-01" db="EMBL/GenBank/DDBJ databases">
        <title>Whole genome shotgun sequence of Planotetraspora thailandica NBRC 104271.</title>
        <authorList>
            <person name="Komaki H."/>
            <person name="Tamura T."/>
        </authorList>
    </citation>
    <scope>NUCLEOTIDE SEQUENCE</scope>
    <source>
        <strain evidence="2">NBRC 104271</strain>
    </source>
</reference>
<name>A0A8J3V3T9_9ACTN</name>
<accession>A0A8J3V3T9</accession>
<evidence type="ECO:0000313" key="2">
    <source>
        <dbReference type="EMBL" id="GII53534.1"/>
    </source>
</evidence>
<feature type="compositionally biased region" description="Basic and acidic residues" evidence="1">
    <location>
        <begin position="187"/>
        <end position="198"/>
    </location>
</feature>
<dbReference type="AlphaFoldDB" id="A0A8J3V3T9"/>
<evidence type="ECO:0000256" key="1">
    <source>
        <dbReference type="SAM" id="MobiDB-lite"/>
    </source>
</evidence>
<keyword evidence="3" id="KW-1185">Reference proteome</keyword>
<comment type="caution">
    <text evidence="2">The sequence shown here is derived from an EMBL/GenBank/DDBJ whole genome shotgun (WGS) entry which is preliminary data.</text>
</comment>
<sequence length="223" mass="24440">MVIRCCGLALILLLAACSALWVRYWSPIYQSSVTVAFATETNDAKASDTFTDNHIYMALTIAHYFDNPATIDELRRRGGTAAFHYDVAHWGNEELPVYGQPYATLQALSSDPKKSIDTLNQALAMLTEKVKSLQTSVGATGKLMIDWEPIGAVMGPQRQSLQRSRATVAIGLIALLASAATISFTRDRSRERPLGEPRTRKRTTTGIRTRQPKPARTGAGSAR</sequence>
<dbReference type="Proteomes" id="UP000605992">
    <property type="component" value="Unassembled WGS sequence"/>
</dbReference>
<evidence type="ECO:0000313" key="3">
    <source>
        <dbReference type="Proteomes" id="UP000605992"/>
    </source>
</evidence>
<proteinExistence type="predicted"/>
<gene>
    <name evidence="2" type="ORF">Pth03_19230</name>
</gene>
<protein>
    <submittedName>
        <fullName evidence="2">Uncharacterized protein</fullName>
    </submittedName>
</protein>
<dbReference type="EMBL" id="BOOR01000010">
    <property type="protein sequence ID" value="GII53534.1"/>
    <property type="molecule type" value="Genomic_DNA"/>
</dbReference>